<dbReference type="InterPro" id="IPR002347">
    <property type="entry name" value="SDR_fam"/>
</dbReference>
<keyword evidence="3" id="KW-0560">Oxidoreductase</keyword>
<dbReference type="InterPro" id="IPR057571">
    <property type="entry name" value="SDR_PhqE-like"/>
</dbReference>
<dbReference type="GO" id="GO:0016491">
    <property type="term" value="F:oxidoreductase activity"/>
    <property type="evidence" value="ECO:0007669"/>
    <property type="project" value="UniProtKB-KW"/>
</dbReference>
<accession>A0A067MT11</accession>
<dbReference type="Pfam" id="PF23441">
    <property type="entry name" value="SDR"/>
    <property type="match status" value="1"/>
</dbReference>
<dbReference type="EMBL" id="KL198034">
    <property type="protein sequence ID" value="KDQ15007.1"/>
    <property type="molecule type" value="Genomic_DNA"/>
</dbReference>
<dbReference type="HOGENOM" id="CLU_010194_15_0_1"/>
<evidence type="ECO:0000256" key="3">
    <source>
        <dbReference type="ARBA" id="ARBA00023002"/>
    </source>
</evidence>
<name>A0A067MT11_BOTB1</name>
<evidence type="ECO:0000256" key="1">
    <source>
        <dbReference type="ARBA" id="ARBA00006484"/>
    </source>
</evidence>
<evidence type="ECO:0000256" key="4">
    <source>
        <dbReference type="SAM" id="MobiDB-lite"/>
    </source>
</evidence>
<dbReference type="PRINTS" id="PR00081">
    <property type="entry name" value="GDHRDH"/>
</dbReference>
<dbReference type="PANTHER" id="PTHR43477">
    <property type="entry name" value="DIHYDROANTICAPSIN 7-DEHYDROGENASE"/>
    <property type="match status" value="1"/>
</dbReference>
<feature type="compositionally biased region" description="Basic and acidic residues" evidence="4">
    <location>
        <begin position="205"/>
        <end position="219"/>
    </location>
</feature>
<dbReference type="CDD" id="cd05233">
    <property type="entry name" value="SDR_c"/>
    <property type="match status" value="1"/>
</dbReference>
<keyword evidence="2" id="KW-0521">NADP</keyword>
<proteinExistence type="inferred from homology"/>
<evidence type="ECO:0000313" key="5">
    <source>
        <dbReference type="EMBL" id="KDQ15007.1"/>
    </source>
</evidence>
<dbReference type="InParanoid" id="A0A067MT11"/>
<comment type="similarity">
    <text evidence="1">Belongs to the short-chain dehydrogenases/reductases (SDR) family.</text>
</comment>
<dbReference type="SUPFAM" id="SSF51735">
    <property type="entry name" value="NAD(P)-binding Rossmann-fold domains"/>
    <property type="match status" value="1"/>
</dbReference>
<organism evidence="5 6">
    <name type="scientific">Botryobasidium botryosum (strain FD-172 SS1)</name>
    <dbReference type="NCBI Taxonomy" id="930990"/>
    <lineage>
        <taxon>Eukaryota</taxon>
        <taxon>Fungi</taxon>
        <taxon>Dikarya</taxon>
        <taxon>Basidiomycota</taxon>
        <taxon>Agaricomycotina</taxon>
        <taxon>Agaricomycetes</taxon>
        <taxon>Cantharellales</taxon>
        <taxon>Botryobasidiaceae</taxon>
        <taxon>Botryobasidium</taxon>
    </lineage>
</organism>
<evidence type="ECO:0000256" key="2">
    <source>
        <dbReference type="ARBA" id="ARBA00022857"/>
    </source>
</evidence>
<dbReference type="InterPro" id="IPR036291">
    <property type="entry name" value="NAD(P)-bd_dom_sf"/>
</dbReference>
<gene>
    <name evidence="5" type="ORF">BOTBODRAFT_174203</name>
</gene>
<dbReference type="Proteomes" id="UP000027195">
    <property type="component" value="Unassembled WGS sequence"/>
</dbReference>
<reference evidence="6" key="1">
    <citation type="journal article" date="2014" name="Proc. Natl. Acad. Sci. U.S.A.">
        <title>Extensive sampling of basidiomycete genomes demonstrates inadequacy of the white-rot/brown-rot paradigm for wood decay fungi.</title>
        <authorList>
            <person name="Riley R."/>
            <person name="Salamov A.A."/>
            <person name="Brown D.W."/>
            <person name="Nagy L.G."/>
            <person name="Floudas D."/>
            <person name="Held B.W."/>
            <person name="Levasseur A."/>
            <person name="Lombard V."/>
            <person name="Morin E."/>
            <person name="Otillar R."/>
            <person name="Lindquist E.A."/>
            <person name="Sun H."/>
            <person name="LaButti K.M."/>
            <person name="Schmutz J."/>
            <person name="Jabbour D."/>
            <person name="Luo H."/>
            <person name="Baker S.E."/>
            <person name="Pisabarro A.G."/>
            <person name="Walton J.D."/>
            <person name="Blanchette R.A."/>
            <person name="Henrissat B."/>
            <person name="Martin F."/>
            <person name="Cullen D."/>
            <person name="Hibbett D.S."/>
            <person name="Grigoriev I.V."/>
        </authorList>
    </citation>
    <scope>NUCLEOTIDE SEQUENCE [LARGE SCALE GENOMIC DNA]</scope>
    <source>
        <strain evidence="6">FD-172 SS1</strain>
    </source>
</reference>
<evidence type="ECO:0000313" key="6">
    <source>
        <dbReference type="Proteomes" id="UP000027195"/>
    </source>
</evidence>
<dbReference type="OrthoDB" id="294295at2759"/>
<protein>
    <submittedName>
        <fullName evidence="5">Uncharacterized protein</fullName>
    </submittedName>
</protein>
<sequence>MTNSLELLKGKKIVVVGGSSGIGFAAATAALAHGATIVVLSSSETRVANAVKRLGGNADKPVLGTAVDVGDDAKLATHKGLIRAGGSITLTTATAYEKPPKGWTITSGATGARASLAKGMAVDLAPIRVNIIPPGAVNTELWGLMEPAEGAKLMAEIAEMPLLKRIGRPEEIAEASVSDRASGKQDAVIGAVTGDKTQQTSGNAQKEKGEAQVRDLSRS</sequence>
<feature type="region of interest" description="Disordered" evidence="4">
    <location>
        <begin position="173"/>
        <end position="219"/>
    </location>
</feature>
<dbReference type="AlphaFoldDB" id="A0A067MT11"/>
<keyword evidence="6" id="KW-1185">Reference proteome</keyword>
<dbReference type="InterPro" id="IPR051122">
    <property type="entry name" value="SDR_DHRS6-like"/>
</dbReference>
<dbReference type="PANTHER" id="PTHR43477:SF1">
    <property type="entry name" value="DIHYDROANTICAPSIN 7-DEHYDROGENASE"/>
    <property type="match status" value="1"/>
</dbReference>
<feature type="compositionally biased region" description="Polar residues" evidence="4">
    <location>
        <begin position="195"/>
        <end position="204"/>
    </location>
</feature>
<dbReference type="Gene3D" id="3.40.50.720">
    <property type="entry name" value="NAD(P)-binding Rossmann-like Domain"/>
    <property type="match status" value="2"/>
</dbReference>
<dbReference type="Pfam" id="PF00106">
    <property type="entry name" value="adh_short"/>
    <property type="match status" value="1"/>
</dbReference>